<dbReference type="AlphaFoldDB" id="A0A183Q6W1"/>
<dbReference type="Pfam" id="PF09271">
    <property type="entry name" value="LAG1-DNAbind"/>
    <property type="match status" value="1"/>
</dbReference>
<dbReference type="STRING" id="31246.A0A183Q6W1"/>
<dbReference type="Gene3D" id="2.60.40.1450">
    <property type="entry name" value="LAG1, DNA binding domain"/>
    <property type="match status" value="1"/>
</dbReference>
<dbReference type="GO" id="GO:0003700">
    <property type="term" value="F:DNA-binding transcription factor activity"/>
    <property type="evidence" value="ECO:0007669"/>
    <property type="project" value="InterPro"/>
</dbReference>
<dbReference type="Proteomes" id="UP000269396">
    <property type="component" value="Unassembled WGS sequence"/>
</dbReference>
<protein>
    <submittedName>
        <fullName evidence="1">Uncharacterized protein</fullName>
    </submittedName>
</protein>
<dbReference type="InterPro" id="IPR008967">
    <property type="entry name" value="p53-like_TF_DNA-bd_sf"/>
</dbReference>
<dbReference type="InterPro" id="IPR015351">
    <property type="entry name" value="RBP-J/Cbf11/Cbf12_DNA-bd"/>
</dbReference>
<accession>A0A183Q6W1</accession>
<dbReference type="GO" id="GO:0003677">
    <property type="term" value="F:DNA binding"/>
    <property type="evidence" value="ECO:0007669"/>
    <property type="project" value="InterPro"/>
</dbReference>
<reference evidence="1 2" key="1">
    <citation type="submission" date="2018-11" db="EMBL/GenBank/DDBJ databases">
        <authorList>
            <consortium name="Pathogen Informatics"/>
        </authorList>
    </citation>
    <scope>NUCLEOTIDE SEQUENCE [LARGE SCALE GENOMIC DNA]</scope>
    <source>
        <strain>Denwood</strain>
        <strain evidence="2">Zambia</strain>
    </source>
</reference>
<proteinExistence type="predicted"/>
<sequence length="106" mass="12111">MRYRRERNHMVECFFCPPPCVYLRGEGWGLQYGQTSHDESKLSSSHEHVDQTDLVSYSTNNVRTYPIQNNNISYSTATPTPGPSHLSSSFTGEQSQVSNESYFLLK</sequence>
<dbReference type="EMBL" id="UZAL01050998">
    <property type="protein sequence ID" value="VDP87083.1"/>
    <property type="molecule type" value="Genomic_DNA"/>
</dbReference>
<keyword evidence="2" id="KW-1185">Reference proteome</keyword>
<evidence type="ECO:0000313" key="2">
    <source>
        <dbReference type="Proteomes" id="UP000269396"/>
    </source>
</evidence>
<dbReference type="InterPro" id="IPR037095">
    <property type="entry name" value="RBP-J/Cbf11_DNA-bd_sf"/>
</dbReference>
<organism evidence="1 2">
    <name type="scientific">Schistosoma mattheei</name>
    <dbReference type="NCBI Taxonomy" id="31246"/>
    <lineage>
        <taxon>Eukaryota</taxon>
        <taxon>Metazoa</taxon>
        <taxon>Spiralia</taxon>
        <taxon>Lophotrochozoa</taxon>
        <taxon>Platyhelminthes</taxon>
        <taxon>Trematoda</taxon>
        <taxon>Digenea</taxon>
        <taxon>Strigeidida</taxon>
        <taxon>Schistosomatoidea</taxon>
        <taxon>Schistosomatidae</taxon>
        <taxon>Schistosoma</taxon>
    </lineage>
</organism>
<gene>
    <name evidence="1" type="ORF">SMTD_LOCUS22348</name>
</gene>
<dbReference type="SUPFAM" id="SSF49417">
    <property type="entry name" value="p53-like transcription factors"/>
    <property type="match status" value="1"/>
</dbReference>
<dbReference type="GO" id="GO:0005634">
    <property type="term" value="C:nucleus"/>
    <property type="evidence" value="ECO:0007669"/>
    <property type="project" value="InterPro"/>
</dbReference>
<name>A0A183Q6W1_9TREM</name>
<evidence type="ECO:0000313" key="1">
    <source>
        <dbReference type="EMBL" id="VDP87083.1"/>
    </source>
</evidence>